<sequence>MLEDRRSRSSRKTPDLVTDELIIILHEAGMLEFNDIFQRTVIVMKQKHMSLGGEEILRLRIYEKLQGLVSAGGLVKKGREYTAQPKLITLKSETFPDTRL</sequence>
<name>A0A6N2T5R1_9BACT</name>
<reference evidence="1" key="1">
    <citation type="submission" date="2019-11" db="EMBL/GenBank/DDBJ databases">
        <authorList>
            <person name="Feng L."/>
        </authorList>
    </citation>
    <scope>NUCLEOTIDE SEQUENCE</scope>
    <source>
        <strain evidence="1">AMuciniphilaLFYP55</strain>
    </source>
</reference>
<accession>A0A6N2T5R1</accession>
<dbReference type="AlphaFoldDB" id="A0A6N2T5R1"/>
<protein>
    <submittedName>
        <fullName evidence="1">Uncharacterized protein</fullName>
    </submittedName>
</protein>
<evidence type="ECO:0000313" key="1">
    <source>
        <dbReference type="EMBL" id="VYS99801.1"/>
    </source>
</evidence>
<dbReference type="EMBL" id="CACRSS010000004">
    <property type="protein sequence ID" value="VYS99801.1"/>
    <property type="molecule type" value="Genomic_DNA"/>
</dbReference>
<proteinExistence type="predicted"/>
<gene>
    <name evidence="1" type="ORF">AMLFYP55_02418</name>
</gene>
<organism evidence="1">
    <name type="scientific">Akkermansia muciniphila</name>
    <dbReference type="NCBI Taxonomy" id="239935"/>
    <lineage>
        <taxon>Bacteria</taxon>
        <taxon>Pseudomonadati</taxon>
        <taxon>Verrucomicrobiota</taxon>
        <taxon>Verrucomicrobiia</taxon>
        <taxon>Verrucomicrobiales</taxon>
        <taxon>Akkermansiaceae</taxon>
        <taxon>Akkermansia</taxon>
    </lineage>
</organism>